<dbReference type="AlphaFoldDB" id="A0A060TDK3"/>
<feature type="binding site" evidence="15">
    <location>
        <position position="146"/>
    </location>
    <ligand>
        <name>ATP</name>
        <dbReference type="ChEBI" id="CHEBI:30616"/>
    </ligand>
</feature>
<dbReference type="GO" id="GO:0000226">
    <property type="term" value="P:microtubule cytoskeleton organization"/>
    <property type="evidence" value="ECO:0007669"/>
    <property type="project" value="TreeGrafter"/>
</dbReference>
<dbReference type="Gene3D" id="3.30.310.80">
    <property type="entry name" value="Kinase associated domain 1, KA1"/>
    <property type="match status" value="1"/>
</dbReference>
<comment type="catalytic activity">
    <reaction evidence="12">
        <text>L-seryl-[protein] + ATP = O-phospho-L-seryl-[protein] + ADP + H(+)</text>
        <dbReference type="Rhea" id="RHEA:17989"/>
        <dbReference type="Rhea" id="RHEA-COMP:9863"/>
        <dbReference type="Rhea" id="RHEA-COMP:11604"/>
        <dbReference type="ChEBI" id="CHEBI:15378"/>
        <dbReference type="ChEBI" id="CHEBI:29999"/>
        <dbReference type="ChEBI" id="CHEBI:30616"/>
        <dbReference type="ChEBI" id="CHEBI:83421"/>
        <dbReference type="ChEBI" id="CHEBI:456216"/>
        <dbReference type="EC" id="2.7.11.1"/>
    </reaction>
</comment>
<dbReference type="FunFam" id="1.10.510.10:FF:000333">
    <property type="entry name" value="Non-specific serine/threonine protein kinase"/>
    <property type="match status" value="1"/>
</dbReference>
<dbReference type="GO" id="GO:0005524">
    <property type="term" value="F:ATP binding"/>
    <property type="evidence" value="ECO:0007669"/>
    <property type="project" value="UniProtKB-UniRule"/>
</dbReference>
<evidence type="ECO:0000256" key="2">
    <source>
        <dbReference type="ARBA" id="ARBA00010791"/>
    </source>
</evidence>
<feature type="region of interest" description="Disordered" evidence="16">
    <location>
        <begin position="844"/>
        <end position="863"/>
    </location>
</feature>
<feature type="region of interest" description="Disordered" evidence="16">
    <location>
        <begin position="1"/>
        <end position="116"/>
    </location>
</feature>
<reference evidence="19" key="1">
    <citation type="submission" date="2014-02" db="EMBL/GenBank/DDBJ databases">
        <authorList>
            <person name="Genoscope - CEA"/>
        </authorList>
    </citation>
    <scope>NUCLEOTIDE SEQUENCE</scope>
    <source>
        <strain evidence="19">LS3</strain>
    </source>
</reference>
<evidence type="ECO:0000313" key="19">
    <source>
        <dbReference type="EMBL" id="CDP38874.1"/>
    </source>
</evidence>
<dbReference type="SUPFAM" id="SSF103243">
    <property type="entry name" value="KA1-like"/>
    <property type="match status" value="1"/>
</dbReference>
<keyword evidence="6" id="KW-0597">Phosphoprotein</keyword>
<comment type="subcellular location">
    <subcellularLocation>
        <location evidence="1">Cytoplasm</location>
    </subcellularLocation>
</comment>
<feature type="region of interest" description="Disordered" evidence="16">
    <location>
        <begin position="757"/>
        <end position="780"/>
    </location>
</feature>
<evidence type="ECO:0000256" key="11">
    <source>
        <dbReference type="ARBA" id="ARBA00047899"/>
    </source>
</evidence>
<dbReference type="GO" id="GO:0005737">
    <property type="term" value="C:cytoplasm"/>
    <property type="evidence" value="ECO:0007669"/>
    <property type="project" value="UniProtKB-SubCell"/>
</dbReference>
<feature type="domain" description="Protein kinase" evidence="17">
    <location>
        <begin position="117"/>
        <end position="383"/>
    </location>
</feature>
<evidence type="ECO:0000259" key="18">
    <source>
        <dbReference type="PROSITE" id="PS50032"/>
    </source>
</evidence>
<evidence type="ECO:0000256" key="13">
    <source>
        <dbReference type="ARBA" id="ARBA00057072"/>
    </source>
</evidence>
<evidence type="ECO:0000256" key="1">
    <source>
        <dbReference type="ARBA" id="ARBA00004496"/>
    </source>
</evidence>
<accession>A0A060TDK3</accession>
<feature type="compositionally biased region" description="Low complexity" evidence="16">
    <location>
        <begin position="25"/>
        <end position="47"/>
    </location>
</feature>
<dbReference type="InterPro" id="IPR008271">
    <property type="entry name" value="Ser/Thr_kinase_AS"/>
</dbReference>
<dbReference type="GO" id="GO:0071944">
    <property type="term" value="C:cell periphery"/>
    <property type="evidence" value="ECO:0007669"/>
    <property type="project" value="UniProtKB-ARBA"/>
</dbReference>
<feature type="compositionally biased region" description="Low complexity" evidence="16">
    <location>
        <begin position="630"/>
        <end position="641"/>
    </location>
</feature>
<dbReference type="InterPro" id="IPR011009">
    <property type="entry name" value="Kinase-like_dom_sf"/>
</dbReference>
<keyword evidence="8 15" id="KW-0547">Nucleotide-binding</keyword>
<feature type="region of interest" description="Disordered" evidence="16">
    <location>
        <begin position="524"/>
        <end position="728"/>
    </location>
</feature>
<proteinExistence type="inferred from homology"/>
<evidence type="ECO:0000256" key="14">
    <source>
        <dbReference type="ARBA" id="ARBA00064158"/>
    </source>
</evidence>
<feature type="compositionally biased region" description="Basic residues" evidence="16">
    <location>
        <begin position="766"/>
        <end position="780"/>
    </location>
</feature>
<dbReference type="PROSITE" id="PS00108">
    <property type="entry name" value="PROTEIN_KINASE_ST"/>
    <property type="match status" value="1"/>
</dbReference>
<dbReference type="EC" id="2.7.11.1" evidence="3"/>
<dbReference type="Pfam" id="PF00069">
    <property type="entry name" value="Pkinase"/>
    <property type="match status" value="1"/>
</dbReference>
<evidence type="ECO:0000256" key="8">
    <source>
        <dbReference type="ARBA" id="ARBA00022741"/>
    </source>
</evidence>
<dbReference type="GO" id="GO:1903896">
    <property type="term" value="P:positive regulation of IRE1-mediated unfolded protein response"/>
    <property type="evidence" value="ECO:0007669"/>
    <property type="project" value="UniProtKB-ARBA"/>
</dbReference>
<feature type="compositionally biased region" description="Polar residues" evidence="16">
    <location>
        <begin position="845"/>
        <end position="863"/>
    </location>
</feature>
<keyword evidence="10 15" id="KW-0067">ATP-binding</keyword>
<dbReference type="EMBL" id="HG937694">
    <property type="protein sequence ID" value="CDP38874.1"/>
    <property type="molecule type" value="Genomic_DNA"/>
</dbReference>
<evidence type="ECO:0000256" key="3">
    <source>
        <dbReference type="ARBA" id="ARBA00012513"/>
    </source>
</evidence>
<dbReference type="Gene3D" id="1.10.510.10">
    <property type="entry name" value="Transferase(Phosphotransferase) domain 1"/>
    <property type="match status" value="1"/>
</dbReference>
<dbReference type="InterPro" id="IPR000719">
    <property type="entry name" value="Prot_kinase_dom"/>
</dbReference>
<keyword evidence="5" id="KW-0723">Serine/threonine-protein kinase</keyword>
<dbReference type="PROSITE" id="PS00107">
    <property type="entry name" value="PROTEIN_KINASE_ATP"/>
    <property type="match status" value="1"/>
</dbReference>
<dbReference type="GO" id="GO:0035556">
    <property type="term" value="P:intracellular signal transduction"/>
    <property type="evidence" value="ECO:0007669"/>
    <property type="project" value="TreeGrafter"/>
</dbReference>
<gene>
    <name evidence="19" type="ORF">GNLVRS02_ARAD1D44594g</name>
</gene>
<dbReference type="PROSITE" id="PS50032">
    <property type="entry name" value="KA1"/>
    <property type="match status" value="1"/>
</dbReference>
<evidence type="ECO:0000256" key="12">
    <source>
        <dbReference type="ARBA" id="ARBA00048679"/>
    </source>
</evidence>
<evidence type="ECO:0000256" key="7">
    <source>
        <dbReference type="ARBA" id="ARBA00022679"/>
    </source>
</evidence>
<dbReference type="SUPFAM" id="SSF56112">
    <property type="entry name" value="Protein kinase-like (PK-like)"/>
    <property type="match status" value="1"/>
</dbReference>
<dbReference type="InterPro" id="IPR017441">
    <property type="entry name" value="Protein_kinase_ATP_BS"/>
</dbReference>
<name>A0A060TDK3_BLAAD</name>
<comment type="catalytic activity">
    <reaction evidence="11">
        <text>L-threonyl-[protein] + ATP = O-phospho-L-threonyl-[protein] + ADP + H(+)</text>
        <dbReference type="Rhea" id="RHEA:46608"/>
        <dbReference type="Rhea" id="RHEA-COMP:11060"/>
        <dbReference type="Rhea" id="RHEA-COMP:11605"/>
        <dbReference type="ChEBI" id="CHEBI:15378"/>
        <dbReference type="ChEBI" id="CHEBI:30013"/>
        <dbReference type="ChEBI" id="CHEBI:30616"/>
        <dbReference type="ChEBI" id="CHEBI:61977"/>
        <dbReference type="ChEBI" id="CHEBI:456216"/>
        <dbReference type="EC" id="2.7.11.1"/>
    </reaction>
</comment>
<protein>
    <recommendedName>
        <fullName evidence="3">non-specific serine/threonine protein kinase</fullName>
        <ecNumber evidence="3">2.7.11.1</ecNumber>
    </recommendedName>
</protein>
<keyword evidence="7" id="KW-0808">Transferase</keyword>
<dbReference type="PANTHER" id="PTHR24346:SF82">
    <property type="entry name" value="KP78A-RELATED"/>
    <property type="match status" value="1"/>
</dbReference>
<organism evidence="19">
    <name type="scientific">Blastobotrys adeninivorans</name>
    <name type="common">Yeast</name>
    <name type="synonym">Arxula adeninivorans</name>
    <dbReference type="NCBI Taxonomy" id="409370"/>
    <lineage>
        <taxon>Eukaryota</taxon>
        <taxon>Fungi</taxon>
        <taxon>Dikarya</taxon>
        <taxon>Ascomycota</taxon>
        <taxon>Saccharomycotina</taxon>
        <taxon>Dipodascomycetes</taxon>
        <taxon>Dipodascales</taxon>
        <taxon>Trichomonascaceae</taxon>
        <taxon>Blastobotrys</taxon>
    </lineage>
</organism>
<feature type="region of interest" description="Disordered" evidence="16">
    <location>
        <begin position="153"/>
        <end position="172"/>
    </location>
</feature>
<evidence type="ECO:0000259" key="17">
    <source>
        <dbReference type="PROSITE" id="PS50011"/>
    </source>
</evidence>
<dbReference type="PROSITE" id="PS50011">
    <property type="entry name" value="PROTEIN_KINASE_DOM"/>
    <property type="match status" value="1"/>
</dbReference>
<feature type="compositionally biased region" description="Low complexity" evidence="16">
    <location>
        <begin position="75"/>
        <end position="85"/>
    </location>
</feature>
<comment type="subunit">
    <text evidence="14">Interacts with SEC9 and SRO7.</text>
</comment>
<evidence type="ECO:0000256" key="10">
    <source>
        <dbReference type="ARBA" id="ARBA00022840"/>
    </source>
</evidence>
<dbReference type="PhylomeDB" id="A0A060TDK3"/>
<feature type="compositionally biased region" description="Polar residues" evidence="16">
    <location>
        <begin position="947"/>
        <end position="961"/>
    </location>
</feature>
<reference evidence="19" key="2">
    <citation type="submission" date="2014-06" db="EMBL/GenBank/DDBJ databases">
        <title>The complete genome of Blastobotrys (Arxula) adeninivorans LS3 - a yeast of biotechnological interest.</title>
        <authorList>
            <person name="Kunze G."/>
            <person name="Gaillardin C."/>
            <person name="Czernicka M."/>
            <person name="Durrens P."/>
            <person name="Martin T."/>
            <person name="Boer E."/>
            <person name="Gabaldon T."/>
            <person name="Cruz J."/>
            <person name="Talla E."/>
            <person name="Marck C."/>
            <person name="Goffeau A."/>
            <person name="Barbe V."/>
            <person name="Baret P."/>
            <person name="Baronian K."/>
            <person name="Beier S."/>
            <person name="Bleykasten C."/>
            <person name="Bode R."/>
            <person name="Casaregola S."/>
            <person name="Despons L."/>
            <person name="Fairhead C."/>
            <person name="Giersberg M."/>
            <person name="Gierski P."/>
            <person name="Hahnel U."/>
            <person name="Hartmann A."/>
            <person name="Jankowska D."/>
            <person name="Jubin C."/>
            <person name="Jung P."/>
            <person name="Lafontaine I."/>
            <person name="Leh-Louis V."/>
            <person name="Lemaire M."/>
            <person name="Marcet-Houben M."/>
            <person name="Mascher M."/>
            <person name="Morel G."/>
            <person name="Richard G.-F."/>
            <person name="Riechen J."/>
            <person name="Sacerdot C."/>
            <person name="Sarkar A."/>
            <person name="Savel G."/>
            <person name="Schacherer J."/>
            <person name="Sherman D."/>
            <person name="Straub M.-L."/>
            <person name="Stein N."/>
            <person name="Thierry A."/>
            <person name="Trautwein-Schult A."/>
            <person name="Westhof E."/>
            <person name="Worch S."/>
            <person name="Dujon B."/>
            <person name="Souciet J.-L."/>
            <person name="Wincker P."/>
            <person name="Scholz U."/>
            <person name="Neuveglise N."/>
        </authorList>
    </citation>
    <scope>NUCLEOTIDE SEQUENCE</scope>
    <source>
        <strain evidence="19">LS3</strain>
    </source>
</reference>
<evidence type="ECO:0000256" key="15">
    <source>
        <dbReference type="PROSITE-ProRule" id="PRU10141"/>
    </source>
</evidence>
<dbReference type="GO" id="GO:0106310">
    <property type="term" value="F:protein serine kinase activity"/>
    <property type="evidence" value="ECO:0007669"/>
    <property type="project" value="RHEA"/>
</dbReference>
<feature type="compositionally biased region" description="Basic and acidic residues" evidence="16">
    <location>
        <begin position="161"/>
        <end position="172"/>
    </location>
</feature>
<dbReference type="PANTHER" id="PTHR24346">
    <property type="entry name" value="MAP/MICROTUBULE AFFINITY-REGULATING KINASE"/>
    <property type="match status" value="1"/>
</dbReference>
<feature type="region of interest" description="Disordered" evidence="16">
    <location>
        <begin position="947"/>
        <end position="968"/>
    </location>
</feature>
<feature type="compositionally biased region" description="Polar residues" evidence="16">
    <location>
        <begin position="86"/>
        <end position="97"/>
    </location>
</feature>
<evidence type="ECO:0000256" key="9">
    <source>
        <dbReference type="ARBA" id="ARBA00022777"/>
    </source>
</evidence>
<evidence type="ECO:0000256" key="4">
    <source>
        <dbReference type="ARBA" id="ARBA00022490"/>
    </source>
</evidence>
<dbReference type="InterPro" id="IPR028375">
    <property type="entry name" value="KA1/Ssp2_C"/>
</dbReference>
<dbReference type="Pfam" id="PF02149">
    <property type="entry name" value="KA1"/>
    <property type="match status" value="1"/>
</dbReference>
<comment type="similarity">
    <text evidence="2">Belongs to the protein kinase superfamily. CAMK Ser/Thr protein kinase family. NIM1 subfamily.</text>
</comment>
<evidence type="ECO:0000256" key="5">
    <source>
        <dbReference type="ARBA" id="ARBA00022527"/>
    </source>
</evidence>
<dbReference type="InterPro" id="IPR001772">
    <property type="entry name" value="KA1_dom"/>
</dbReference>
<dbReference type="GO" id="GO:0004674">
    <property type="term" value="F:protein serine/threonine kinase activity"/>
    <property type="evidence" value="ECO:0007669"/>
    <property type="project" value="UniProtKB-KW"/>
</dbReference>
<feature type="domain" description="KA1" evidence="18">
    <location>
        <begin position="1019"/>
        <end position="1068"/>
    </location>
</feature>
<dbReference type="CDD" id="cd14077">
    <property type="entry name" value="STKc_Kin1_2"/>
    <property type="match status" value="1"/>
</dbReference>
<dbReference type="CDD" id="cd12121">
    <property type="entry name" value="MARK_C_like"/>
    <property type="match status" value="1"/>
</dbReference>
<sequence>MGDPFASSSDLGTGPESSNDPTTLSTGTASGPNTTSSASNNTAAGPNVPRDSSPTLTAIEPLAPPSPSQAVNRDPFAPTATAATPQSPSHNRQNGTPNRVPAPPPHRGQKRKSIGDWDFVKTIGAGSMGQVKLARHRYTSELCAIKVIPRAKVDHRRHGEGKKPPKESDESKDIRTIREASIGRLLNHPNICKLYEVHAMTNHFYMLFEYVSGGQMLDYIISHGSLKEKQARKFARSIGSALDYCHRNSIVHRDLKIENILISKSGEIKIIDFGLSNMYARRNQLKTFCGSLYFAAPELLNAKPYTGPEVDVWSFGVVLYVLVCGKVPFDDQSMPALHAKIKRGRVEYPNWLSSDCVDLLSRMLVVNSAERAPLSEVLYHPWMTKGYDGPPESFVPPRKPLQLPLDPQVTKELGGFDFGTQEDVERSLTEILESPEYIAASTNWYKTHQETMTKSKHSFGWDFTRRREPLAANESSESVPDPTNAYHPLISMYYLASEKLERQRQAEAENARILDKSAQQVLNVPTTPVSGSGTGVVSGSGASSAPRPNIPSIPRPDPAHTPSRDPFIGPTSPIGSIRRTRSKHRSSQVPPESAPMAISGQRSSSPATYTPPPPTRQNYQGYHQSHRSEPPVVATSASSTTRSPNIATQLLRRFSSKKKPRDHQRGVSLDQSALKEELLQPPAEVLPTVEKPLNRSTSMNDGPRTRRKPVHGHSLSVSMAKPSPGQDLTPVPPIPPEYQNSTAPVTTKAEELAIARSPSQYSSTPRKFHPSARAKSLGHGHYRRESGNYGAGIPAGPSSPLRSQFMPRNNNNTVTTAGHSNNNNNNNNNTAIVDDEFFDEVALDTPTSDNSRSSLGEATGTSGMPSIEFPKQVFLKGFFSVQSTSTKSLAFIRSDIIRVLQHLGVEYREIRGGFLCIHRPSIIDAGQQPHIVQTPSPEDHQSLLNASNTPPASPVTNTANTPGHWRKRSFGSGMFRRRSMVGGDSTGNIVDSDMSADSMAGGVVGGSDMISGNGESASSAIVRTPLRFEIYIVKVPLLSLHGIQFKKLTGNSWQYKNLATKILSELRL</sequence>
<dbReference type="GO" id="GO:0045921">
    <property type="term" value="P:positive regulation of exocytosis"/>
    <property type="evidence" value="ECO:0007669"/>
    <property type="project" value="UniProtKB-ARBA"/>
</dbReference>
<feature type="compositionally biased region" description="Polar residues" evidence="16">
    <location>
        <begin position="1"/>
        <end position="24"/>
    </location>
</feature>
<keyword evidence="4" id="KW-0963">Cytoplasm</keyword>
<evidence type="ECO:0000256" key="6">
    <source>
        <dbReference type="ARBA" id="ARBA00022553"/>
    </source>
</evidence>
<evidence type="ECO:0000256" key="16">
    <source>
        <dbReference type="SAM" id="MobiDB-lite"/>
    </source>
</evidence>
<dbReference type="SMART" id="SM00220">
    <property type="entry name" value="S_TKc"/>
    <property type="match status" value="1"/>
</dbReference>
<keyword evidence="9" id="KW-0418">Kinase</keyword>
<comment type="function">
    <text evidence="13">Serine/threonine protein kinase involved in the regulation of exocytosis. Induces phosphorylation of SEC9 and its release from the plasma membrane to the cytosol.</text>
</comment>